<protein>
    <submittedName>
        <fullName evidence="10">Myosin-XVIIIa isoform 1</fullName>
    </submittedName>
</protein>
<dbReference type="PANTHER" id="PTHR13140">
    <property type="entry name" value="MYOSIN"/>
    <property type="match status" value="1"/>
</dbReference>
<organism evidence="10 11">
    <name type="scientific">Danaus plexippus plexippus</name>
    <dbReference type="NCBI Taxonomy" id="278856"/>
    <lineage>
        <taxon>Eukaryota</taxon>
        <taxon>Metazoa</taxon>
        <taxon>Ecdysozoa</taxon>
        <taxon>Arthropoda</taxon>
        <taxon>Hexapoda</taxon>
        <taxon>Insecta</taxon>
        <taxon>Pterygota</taxon>
        <taxon>Neoptera</taxon>
        <taxon>Endopterygota</taxon>
        <taxon>Lepidoptera</taxon>
        <taxon>Glossata</taxon>
        <taxon>Ditrysia</taxon>
        <taxon>Papilionoidea</taxon>
        <taxon>Nymphalidae</taxon>
        <taxon>Danainae</taxon>
        <taxon>Danaini</taxon>
        <taxon>Danaina</taxon>
        <taxon>Danaus</taxon>
        <taxon>Danaus</taxon>
    </lineage>
</organism>
<dbReference type="InterPro" id="IPR036961">
    <property type="entry name" value="Kinesin_motor_dom_sf"/>
</dbReference>
<dbReference type="InterPro" id="IPR027417">
    <property type="entry name" value="P-loop_NTPase"/>
</dbReference>
<dbReference type="GO" id="GO:0007015">
    <property type="term" value="P:actin filament organization"/>
    <property type="evidence" value="ECO:0007669"/>
    <property type="project" value="TreeGrafter"/>
</dbReference>
<evidence type="ECO:0000256" key="8">
    <source>
        <dbReference type="SAM" id="Phobius"/>
    </source>
</evidence>
<feature type="region of interest" description="Disordered" evidence="7">
    <location>
        <begin position="420"/>
        <end position="446"/>
    </location>
</feature>
<dbReference type="InterPro" id="IPR036064">
    <property type="entry name" value="MYSc_Myo18"/>
</dbReference>
<dbReference type="Gene3D" id="3.40.850.10">
    <property type="entry name" value="Kinesin motor domain"/>
    <property type="match status" value="1"/>
</dbReference>
<dbReference type="InterPro" id="IPR001609">
    <property type="entry name" value="Myosin_head_motor_dom-like"/>
</dbReference>
<evidence type="ECO:0000256" key="3">
    <source>
        <dbReference type="ARBA" id="ARBA00023123"/>
    </source>
</evidence>
<feature type="binding site" evidence="6">
    <location>
        <begin position="212"/>
        <end position="219"/>
    </location>
    <ligand>
        <name>ATP</name>
        <dbReference type="ChEBI" id="CHEBI:30616"/>
    </ligand>
</feature>
<dbReference type="PROSITE" id="PS51456">
    <property type="entry name" value="MYOSIN_MOTOR"/>
    <property type="match status" value="1"/>
</dbReference>
<dbReference type="GO" id="GO:0016020">
    <property type="term" value="C:membrane"/>
    <property type="evidence" value="ECO:0007669"/>
    <property type="project" value="TreeGrafter"/>
</dbReference>
<dbReference type="CDD" id="cd01386">
    <property type="entry name" value="MYSc_Myo18"/>
    <property type="match status" value="1"/>
</dbReference>
<keyword evidence="8" id="KW-0812">Transmembrane</keyword>
<dbReference type="Proteomes" id="UP000007151">
    <property type="component" value="Unassembled WGS sequence"/>
</dbReference>
<keyword evidence="5 6" id="KW-0009">Actin-binding</keyword>
<evidence type="ECO:0000256" key="7">
    <source>
        <dbReference type="SAM" id="MobiDB-lite"/>
    </source>
</evidence>
<dbReference type="GO" id="GO:0005524">
    <property type="term" value="F:ATP binding"/>
    <property type="evidence" value="ECO:0007669"/>
    <property type="project" value="UniProtKB-UniRule"/>
</dbReference>
<feature type="compositionally biased region" description="Basic and acidic residues" evidence="7">
    <location>
        <begin position="1399"/>
        <end position="1417"/>
    </location>
</feature>
<evidence type="ECO:0000256" key="1">
    <source>
        <dbReference type="ARBA" id="ARBA00022741"/>
    </source>
</evidence>
<dbReference type="PRINTS" id="PR00193">
    <property type="entry name" value="MYOSINHEAVY"/>
</dbReference>
<dbReference type="GO" id="GO:0000146">
    <property type="term" value="F:microfilament motor activity"/>
    <property type="evidence" value="ECO:0007669"/>
    <property type="project" value="TreeGrafter"/>
</dbReference>
<gene>
    <name evidence="10" type="ORF">KGM_207000A</name>
</gene>
<keyword evidence="11" id="KW-1185">Reference proteome</keyword>
<dbReference type="PANTHER" id="PTHR13140:SF706">
    <property type="entry name" value="DILUTE CLASS UNCONVENTIONAL MYOSIN, ISOFORM C"/>
    <property type="match status" value="1"/>
</dbReference>
<accession>A0A212FN01</accession>
<keyword evidence="4 6" id="KW-0505">Motor protein</keyword>
<keyword evidence="8" id="KW-1133">Transmembrane helix</keyword>
<dbReference type="Gene3D" id="1.20.58.530">
    <property type="match status" value="1"/>
</dbReference>
<feature type="compositionally biased region" description="Basic and acidic residues" evidence="7">
    <location>
        <begin position="1378"/>
        <end position="1387"/>
    </location>
</feature>
<evidence type="ECO:0000256" key="4">
    <source>
        <dbReference type="ARBA" id="ARBA00023175"/>
    </source>
</evidence>
<dbReference type="KEGG" id="dpl:KGM_207000A"/>
<keyword evidence="8" id="KW-0472">Membrane</keyword>
<dbReference type="Gene3D" id="1.20.5.4820">
    <property type="match status" value="1"/>
</dbReference>
<evidence type="ECO:0000313" key="11">
    <source>
        <dbReference type="Proteomes" id="UP000007151"/>
    </source>
</evidence>
<proteinExistence type="inferred from homology"/>
<evidence type="ECO:0000259" key="9">
    <source>
        <dbReference type="PROSITE" id="PS51456"/>
    </source>
</evidence>
<dbReference type="GO" id="GO:0051015">
    <property type="term" value="F:actin filament binding"/>
    <property type="evidence" value="ECO:0007669"/>
    <property type="project" value="TreeGrafter"/>
</dbReference>
<reference evidence="10 11" key="1">
    <citation type="journal article" date="2011" name="Cell">
        <title>The monarch butterfly genome yields insights into long-distance migration.</title>
        <authorList>
            <person name="Zhan S."/>
            <person name="Merlin C."/>
            <person name="Boore J.L."/>
            <person name="Reppert S.M."/>
        </authorList>
    </citation>
    <scope>NUCLEOTIDE SEQUENCE [LARGE SCALE GENOMIC DNA]</scope>
    <source>
        <strain evidence="10">F-2</strain>
    </source>
</reference>
<dbReference type="InParanoid" id="A0A212FN01"/>
<keyword evidence="3 6" id="KW-0518">Myosin</keyword>
<feature type="region of interest" description="Disordered" evidence="7">
    <location>
        <begin position="1354"/>
        <end position="1430"/>
    </location>
</feature>
<dbReference type="SMART" id="SM00242">
    <property type="entry name" value="MYSc"/>
    <property type="match status" value="1"/>
</dbReference>
<evidence type="ECO:0000313" key="10">
    <source>
        <dbReference type="EMBL" id="OWR55121.1"/>
    </source>
</evidence>
<comment type="similarity">
    <text evidence="6">Belongs to the TRAFAC class myosin-kinesin ATPase superfamily. Myosin family.</text>
</comment>
<evidence type="ECO:0000256" key="2">
    <source>
        <dbReference type="ARBA" id="ARBA00022840"/>
    </source>
</evidence>
<evidence type="ECO:0000256" key="5">
    <source>
        <dbReference type="ARBA" id="ARBA00023203"/>
    </source>
</evidence>
<dbReference type="GO" id="GO:0005737">
    <property type="term" value="C:cytoplasm"/>
    <property type="evidence" value="ECO:0007669"/>
    <property type="project" value="TreeGrafter"/>
</dbReference>
<feature type="region of interest" description="Disordered" evidence="7">
    <location>
        <begin position="1553"/>
        <end position="1577"/>
    </location>
</feature>
<keyword evidence="1 6" id="KW-0547">Nucleotide-binding</keyword>
<dbReference type="Gene3D" id="1.20.120.720">
    <property type="entry name" value="Myosin VI head, motor domain, U50 subdomain"/>
    <property type="match status" value="1"/>
</dbReference>
<feature type="transmembrane region" description="Helical" evidence="8">
    <location>
        <begin position="892"/>
        <end position="915"/>
    </location>
</feature>
<comment type="caution">
    <text evidence="6">Lacks conserved residue(s) required for the propagation of feature annotation.</text>
</comment>
<dbReference type="PROSITE" id="PS50096">
    <property type="entry name" value="IQ"/>
    <property type="match status" value="1"/>
</dbReference>
<feature type="compositionally biased region" description="Basic and acidic residues" evidence="7">
    <location>
        <begin position="1553"/>
        <end position="1569"/>
    </location>
</feature>
<dbReference type="GO" id="GO:0016459">
    <property type="term" value="C:myosin complex"/>
    <property type="evidence" value="ECO:0007669"/>
    <property type="project" value="UniProtKB-KW"/>
</dbReference>
<feature type="transmembrane region" description="Helical" evidence="8">
    <location>
        <begin position="854"/>
        <end position="871"/>
    </location>
</feature>
<dbReference type="EMBL" id="AGBW02007650">
    <property type="protein sequence ID" value="OWR55121.1"/>
    <property type="molecule type" value="Genomic_DNA"/>
</dbReference>
<dbReference type="Pfam" id="PF00063">
    <property type="entry name" value="Myosin_head"/>
    <property type="match status" value="1"/>
</dbReference>
<dbReference type="STRING" id="278856.A0A212FN01"/>
<dbReference type="Gene3D" id="6.20.240.20">
    <property type="match status" value="1"/>
</dbReference>
<feature type="domain" description="Myosin motor" evidence="9">
    <location>
        <begin position="118"/>
        <end position="874"/>
    </location>
</feature>
<comment type="caution">
    <text evidence="10">The sequence shown here is derived from an EMBL/GenBank/DDBJ whole genome shotgun (WGS) entry which is preliminary data.</text>
</comment>
<evidence type="ECO:0000256" key="6">
    <source>
        <dbReference type="PROSITE-ProRule" id="PRU00782"/>
    </source>
</evidence>
<feature type="non-terminal residue" evidence="10">
    <location>
        <position position="1743"/>
    </location>
</feature>
<keyword evidence="2 6" id="KW-0067">ATP-binding</keyword>
<dbReference type="SUPFAM" id="SSF52540">
    <property type="entry name" value="P-loop containing nucleoside triphosphate hydrolases"/>
    <property type="match status" value="1"/>
</dbReference>
<sequence length="1743" mass="193789">MLYMRIILKLVFFEISVSNSEDKHVLPLPEIQRNPLNTIILFNESHRLKKAKSEEQLACEKEWLQAGQMWLAHRGGFTAVVREGDAEPGRAKVRVLQTGEIITVDEDDLEKANPPQLERCEDIASLRCLNECGALHVLRSRYAAALPHARAGHALLVLGPPRRSTPVYTEKVAAMFRSCRTDDMPPHVFAAAQSAHRAMLAARRDRAIVFLGRSGSGKTSAMRHCVWYLATAYPAQGSKLTPERLEAALDVLHIFGSSRSASNLHASRFVSLTSLDFDGAGALVSASVQALLPDLRPDQSPLRALHTLFHGCDARLRRELLLDQAPVNAPNPYINSSDKTDAPTEFVALKEALQLLSVTEQEQLAVWKIIAAICHLGWAGVARANSGSGVRYQFASTGCAGRAGRLLGVTAEELAKACFAPASPPSPQPPTGLRTPSPSNEKEAPGSDALDAFATGLYSEVFNVIVGFVNRSTSTSSRTSSSLLLLDSPGADNPMCSGQQSGAGLTKLLSNYMQERLQAVFHEAMLVAPRERYAQEGVTIDDGNDEDWLSESVNPGPMVDLLDKSPQNTIVRSSQADLRDCDRRGLLWLLDEESMYPGSSDDTFLERVMSQYGAPHHTHYLIKKAPHNRQFILQHLQGTNPVLYDVSGWVKASRENPAMKRAHTLLQESQNPLLSSCERTTDAGTLRRAASVRRALASGDVATFSRTSIIRRSLNSGTAGMKRRSTALQAKFIADGVVDTLRRCGSGGIQFVCCLLTNQPNETPDDVNVPLLRSQFRGFQLLDAARLYKQGFPEHMPLSEFARRYRLLATSEKEESETSQQSTTLSDRQIVDEMLLVLDLDVTSYRLGPTQCCITMFVILAFIGVRFALHVSRQSGRSLADECYTRKCTTAAVELSVPEWMHYLAAGLFLLWLVFGRRRSVCRTLRLRTCTPYTVTRARIHAPRPRSPVRRARDMPAVKVFSIFGGQKPAEKQPTPPAHGAIQKLYRTFSVSPEISTEHKLGKVTAIAACIEKKITEPSISKSDVQNILKKTNTCDSSNSTDCSKLQSNVYENVNIVNSEKLSSVSNNLLEETKGYSSIYENITFIGKIDCSETVIEPLTSESKLGKALESFDKILTEFSSSLFLTHNPNFVVPKLQKSKTCSIIESRCILKKTNSDPETERRTRHLVSRNNSIDKTTSLWNLDDMRGKELTSPLTPLNPLPIDKMSSDKYATYKVSSKPTTRATTIKTEDLKKLDVKTRILKKTLSNPPSTPVPVVSKTKPIPKKLDKKFTDIKKDKPRSGLNNARNTIDMPKSQMQKAKSVWEIGNESMISPGLERTKSSTSIAGSPSKIPVIRSQMSQNKFSTTRALFSPTPVDLTNVDQPRECAQKKKPILSRKTAEKIDQMKQTRQKSQLNLKADSKRQSDKAKKDSSEKKVASPSPKSTLRDYSDELNAVRAKIQVKKINNKRDLTVEMPGNNRNQNDTDEIDSMLSPVKYLVKKLEFKTALELKTETAQFTNCKVIPPFHKEVCVANTTFHNHLSTLVGRQIKCIESRDDIKTYSQQDKLTLHKHSEEKISDTHSDCSDDSGHVSNDAANDNDAVFDNVLEMSRANSSADELGCKLFDAPKQFRVELPENAKNVCPVRPARRGERCNEVASGIRAIADTPKVDEQIMFRGGVVGDLDARRDAALARVLVRLQARARGLLARRRAERLRTQHTAARCVQRNVRAFLAVRDWPWWRLLVRVTPLLAVHRTEHRLKQAQ</sequence>
<dbReference type="eggNOG" id="KOG0161">
    <property type="taxonomic scope" value="Eukaryota"/>
</dbReference>
<name>A0A212FN01_DANPL</name>